<protein>
    <submittedName>
        <fullName evidence="2">Unnamed protein product</fullName>
    </submittedName>
</protein>
<dbReference type="Proteomes" id="UP001165083">
    <property type="component" value="Unassembled WGS sequence"/>
</dbReference>
<proteinExistence type="predicted"/>
<gene>
    <name evidence="2" type="ORF">Plil01_000744100</name>
</gene>
<dbReference type="EMBL" id="BSXW01000345">
    <property type="protein sequence ID" value="GMF19475.1"/>
    <property type="molecule type" value="Genomic_DNA"/>
</dbReference>
<evidence type="ECO:0000313" key="3">
    <source>
        <dbReference type="Proteomes" id="UP001165083"/>
    </source>
</evidence>
<feature type="region of interest" description="Disordered" evidence="1">
    <location>
        <begin position="1"/>
        <end position="39"/>
    </location>
</feature>
<evidence type="ECO:0000313" key="2">
    <source>
        <dbReference type="EMBL" id="GMF19475.1"/>
    </source>
</evidence>
<feature type="compositionally biased region" description="Basic residues" evidence="1">
    <location>
        <begin position="1"/>
        <end position="12"/>
    </location>
</feature>
<evidence type="ECO:0000256" key="1">
    <source>
        <dbReference type="SAM" id="MobiDB-lite"/>
    </source>
</evidence>
<sequence length="112" mass="12532">MVSAAKARRASKRYASSSNENNGNTKHQKLSSASDVSPTSDSLAERLRLILELDSALLWSYLSFNDVGALLETFPVAFSYEFANTVSRMLTHLLRKTTFISEKMRLRLDAQS</sequence>
<dbReference type="AlphaFoldDB" id="A0A9W6TT18"/>
<name>A0A9W6TT18_9STRA</name>
<keyword evidence="3" id="KW-1185">Reference proteome</keyword>
<organism evidence="2 3">
    <name type="scientific">Phytophthora lilii</name>
    <dbReference type="NCBI Taxonomy" id="2077276"/>
    <lineage>
        <taxon>Eukaryota</taxon>
        <taxon>Sar</taxon>
        <taxon>Stramenopiles</taxon>
        <taxon>Oomycota</taxon>
        <taxon>Peronosporomycetes</taxon>
        <taxon>Peronosporales</taxon>
        <taxon>Peronosporaceae</taxon>
        <taxon>Phytophthora</taxon>
    </lineage>
</organism>
<comment type="caution">
    <text evidence="2">The sequence shown here is derived from an EMBL/GenBank/DDBJ whole genome shotgun (WGS) entry which is preliminary data.</text>
</comment>
<accession>A0A9W6TT18</accession>
<reference evidence="2" key="1">
    <citation type="submission" date="2023-04" db="EMBL/GenBank/DDBJ databases">
        <title>Phytophthora lilii NBRC 32176.</title>
        <authorList>
            <person name="Ichikawa N."/>
            <person name="Sato H."/>
            <person name="Tonouchi N."/>
        </authorList>
    </citation>
    <scope>NUCLEOTIDE SEQUENCE</scope>
    <source>
        <strain evidence="2">NBRC 32176</strain>
    </source>
</reference>